<evidence type="ECO:0000313" key="1">
    <source>
        <dbReference type="EMBL" id="KAF2832096.1"/>
    </source>
</evidence>
<sequence>MAESTPKPRHPHYREIIVEPQIWKSLPTCLDRKLCIHQDTEKILQHFSEPLIPTLSHTTRTIRAVYLALSQRTYDDKHPRTGNVAQHPSEEAFQLKNSQSHCYWCILHMRSILCKRFWPLETLREENEWLKQGTAGTLMPTQPGVLAYTSRVFNQI</sequence>
<evidence type="ECO:0000313" key="2">
    <source>
        <dbReference type="Proteomes" id="UP000799424"/>
    </source>
</evidence>
<protein>
    <submittedName>
        <fullName evidence="1">Uncharacterized protein</fullName>
    </submittedName>
</protein>
<reference evidence="1" key="1">
    <citation type="journal article" date="2020" name="Stud. Mycol.">
        <title>101 Dothideomycetes genomes: a test case for predicting lifestyles and emergence of pathogens.</title>
        <authorList>
            <person name="Haridas S."/>
            <person name="Albert R."/>
            <person name="Binder M."/>
            <person name="Bloem J."/>
            <person name="Labutti K."/>
            <person name="Salamov A."/>
            <person name="Andreopoulos B."/>
            <person name="Baker S."/>
            <person name="Barry K."/>
            <person name="Bills G."/>
            <person name="Bluhm B."/>
            <person name="Cannon C."/>
            <person name="Castanera R."/>
            <person name="Culley D."/>
            <person name="Daum C."/>
            <person name="Ezra D."/>
            <person name="Gonzalez J."/>
            <person name="Henrissat B."/>
            <person name="Kuo A."/>
            <person name="Liang C."/>
            <person name="Lipzen A."/>
            <person name="Lutzoni F."/>
            <person name="Magnuson J."/>
            <person name="Mondo S."/>
            <person name="Nolan M."/>
            <person name="Ohm R."/>
            <person name="Pangilinan J."/>
            <person name="Park H.-J."/>
            <person name="Ramirez L."/>
            <person name="Alfaro M."/>
            <person name="Sun H."/>
            <person name="Tritt A."/>
            <person name="Yoshinaga Y."/>
            <person name="Zwiers L.-H."/>
            <person name="Turgeon B."/>
            <person name="Goodwin S."/>
            <person name="Spatafora J."/>
            <person name="Crous P."/>
            <person name="Grigoriev I."/>
        </authorList>
    </citation>
    <scope>NUCLEOTIDE SEQUENCE</scope>
    <source>
        <strain evidence="1">CBS 113818</strain>
    </source>
</reference>
<proteinExistence type="predicted"/>
<dbReference type="AlphaFoldDB" id="A0A6A7AFU3"/>
<organism evidence="1 2">
    <name type="scientific">Ophiobolus disseminans</name>
    <dbReference type="NCBI Taxonomy" id="1469910"/>
    <lineage>
        <taxon>Eukaryota</taxon>
        <taxon>Fungi</taxon>
        <taxon>Dikarya</taxon>
        <taxon>Ascomycota</taxon>
        <taxon>Pezizomycotina</taxon>
        <taxon>Dothideomycetes</taxon>
        <taxon>Pleosporomycetidae</taxon>
        <taxon>Pleosporales</taxon>
        <taxon>Pleosporineae</taxon>
        <taxon>Phaeosphaeriaceae</taxon>
        <taxon>Ophiobolus</taxon>
    </lineage>
</organism>
<name>A0A6A7AFU3_9PLEO</name>
<accession>A0A6A7AFU3</accession>
<gene>
    <name evidence="1" type="ORF">CC86DRAFT_377323</name>
</gene>
<keyword evidence="2" id="KW-1185">Reference proteome</keyword>
<dbReference type="Proteomes" id="UP000799424">
    <property type="component" value="Unassembled WGS sequence"/>
</dbReference>
<dbReference type="EMBL" id="MU006217">
    <property type="protein sequence ID" value="KAF2832096.1"/>
    <property type="molecule type" value="Genomic_DNA"/>
</dbReference>